<dbReference type="Gene3D" id="1.20.1250.20">
    <property type="entry name" value="MFS general substrate transporter like domains"/>
    <property type="match status" value="1"/>
</dbReference>
<dbReference type="InterPro" id="IPR036259">
    <property type="entry name" value="MFS_trans_sf"/>
</dbReference>
<evidence type="ECO:0000256" key="1">
    <source>
        <dbReference type="ARBA" id="ARBA00004141"/>
    </source>
</evidence>
<feature type="non-terminal residue" evidence="7">
    <location>
        <position position="525"/>
    </location>
</feature>
<reference evidence="7 8" key="1">
    <citation type="submission" date="2022-05" db="EMBL/GenBank/DDBJ databases">
        <authorList>
            <consortium name="Genoscope - CEA"/>
            <person name="William W."/>
        </authorList>
    </citation>
    <scope>NUCLEOTIDE SEQUENCE [LARGE SCALE GENOMIC DNA]</scope>
</reference>
<feature type="transmembrane region" description="Helical" evidence="5">
    <location>
        <begin position="455"/>
        <end position="476"/>
    </location>
</feature>
<feature type="transmembrane region" description="Helical" evidence="5">
    <location>
        <begin position="192"/>
        <end position="213"/>
    </location>
</feature>
<feature type="transmembrane region" description="Helical" evidence="5">
    <location>
        <begin position="482"/>
        <end position="502"/>
    </location>
</feature>
<evidence type="ECO:0000256" key="4">
    <source>
        <dbReference type="ARBA" id="ARBA00023136"/>
    </source>
</evidence>
<protein>
    <recommendedName>
        <fullName evidence="6">Major facilitator superfamily (MFS) profile domain-containing protein</fullName>
    </recommendedName>
</protein>
<dbReference type="InterPro" id="IPR020846">
    <property type="entry name" value="MFS_dom"/>
</dbReference>
<feature type="transmembrane region" description="Helical" evidence="5">
    <location>
        <begin position="334"/>
        <end position="354"/>
    </location>
</feature>
<dbReference type="EMBL" id="CALNXI010000906">
    <property type="protein sequence ID" value="CAH3146158.1"/>
    <property type="molecule type" value="Genomic_DNA"/>
</dbReference>
<sequence>MPQDPQGLSDNSNEGKKISDVDTVLRQIGQLGPFQIRILAIFLPIFFSIAYQSLIMVFTAYEPPWMCAKQSESCLQSNSSSADSLVVYSTATQPIELYERRCTLNRSDWKFADENLYEGPHNTIVDEFDLVCDRAFLGWLANAILYFGWAVGSLVLGTVADKCGRKNVLFPSLTVMLVVTFAMAFAKAVWVVLAFRFIIGVCQSGAFQSIFVLSTELVGPEKRALATAALWFYYTGALMVLGLKAYLVRDWRMLMILSSAPWIFILVFWKFVPESVRWLLVKGEKEKARAILENAAKVNKKPLLNKDLYVPGTTENKGVVELFKTWKRAKLSLTLIYLLYVNGVVYFGLALSSGEFGGSIYFNFVITSLVEIPANALFIHNCNRFGRKKTTIAYMIAAGIAVVAVSFIPHGTDNAGFIAGRVALGTLGKLCITTSFGAVDLLAAELYPTVVRNSGIAMVFISGHIGAATSPFLVQLTRINAVLPFAVMGALSVIGAILCWTLPETLGRKTAEVWEDAEDSKGTMV</sequence>
<feature type="transmembrane region" description="Helical" evidence="5">
    <location>
        <begin position="168"/>
        <end position="186"/>
    </location>
</feature>
<feature type="transmembrane region" description="Helical" evidence="5">
    <location>
        <begin position="36"/>
        <end position="61"/>
    </location>
</feature>
<evidence type="ECO:0000256" key="5">
    <source>
        <dbReference type="SAM" id="Phobius"/>
    </source>
</evidence>
<gene>
    <name evidence="7" type="ORF">PEVE_00043851</name>
</gene>
<evidence type="ECO:0000313" key="8">
    <source>
        <dbReference type="Proteomes" id="UP001159427"/>
    </source>
</evidence>
<comment type="caution">
    <text evidence="7">The sequence shown here is derived from an EMBL/GenBank/DDBJ whole genome shotgun (WGS) entry which is preliminary data.</text>
</comment>
<keyword evidence="8" id="KW-1185">Reference proteome</keyword>
<feature type="transmembrane region" description="Helical" evidence="5">
    <location>
        <begin position="360"/>
        <end position="379"/>
    </location>
</feature>
<feature type="domain" description="Major facilitator superfamily (MFS) profile" evidence="6">
    <location>
        <begin position="85"/>
        <end position="507"/>
    </location>
</feature>
<feature type="transmembrane region" description="Helical" evidence="5">
    <location>
        <begin position="391"/>
        <end position="410"/>
    </location>
</feature>
<keyword evidence="3 5" id="KW-1133">Transmembrane helix</keyword>
<evidence type="ECO:0000256" key="3">
    <source>
        <dbReference type="ARBA" id="ARBA00022989"/>
    </source>
</evidence>
<keyword evidence="4 5" id="KW-0472">Membrane</keyword>
<dbReference type="CDD" id="cd17317">
    <property type="entry name" value="MFS_SLC22"/>
    <property type="match status" value="1"/>
</dbReference>
<name>A0ABN8PPT0_9CNID</name>
<evidence type="ECO:0000259" key="6">
    <source>
        <dbReference type="PROSITE" id="PS50850"/>
    </source>
</evidence>
<dbReference type="Proteomes" id="UP001159427">
    <property type="component" value="Unassembled WGS sequence"/>
</dbReference>
<evidence type="ECO:0000313" key="7">
    <source>
        <dbReference type="EMBL" id="CAH3146158.1"/>
    </source>
</evidence>
<dbReference type="InterPro" id="IPR005828">
    <property type="entry name" value="MFS_sugar_transport-like"/>
</dbReference>
<accession>A0ABN8PPT0</accession>
<dbReference type="PANTHER" id="PTHR24064">
    <property type="entry name" value="SOLUTE CARRIER FAMILY 22 MEMBER"/>
    <property type="match status" value="1"/>
</dbReference>
<evidence type="ECO:0000256" key="2">
    <source>
        <dbReference type="ARBA" id="ARBA00022692"/>
    </source>
</evidence>
<organism evidence="7 8">
    <name type="scientific">Porites evermanni</name>
    <dbReference type="NCBI Taxonomy" id="104178"/>
    <lineage>
        <taxon>Eukaryota</taxon>
        <taxon>Metazoa</taxon>
        <taxon>Cnidaria</taxon>
        <taxon>Anthozoa</taxon>
        <taxon>Hexacorallia</taxon>
        <taxon>Scleractinia</taxon>
        <taxon>Fungiina</taxon>
        <taxon>Poritidae</taxon>
        <taxon>Porites</taxon>
    </lineage>
</organism>
<feature type="transmembrane region" description="Helical" evidence="5">
    <location>
        <begin position="253"/>
        <end position="272"/>
    </location>
</feature>
<keyword evidence="2 5" id="KW-0812">Transmembrane</keyword>
<dbReference type="SUPFAM" id="SSF103473">
    <property type="entry name" value="MFS general substrate transporter"/>
    <property type="match status" value="1"/>
</dbReference>
<dbReference type="PROSITE" id="PS50850">
    <property type="entry name" value="MFS"/>
    <property type="match status" value="1"/>
</dbReference>
<feature type="transmembrane region" description="Helical" evidence="5">
    <location>
        <begin position="136"/>
        <end position="156"/>
    </location>
</feature>
<dbReference type="Pfam" id="PF00083">
    <property type="entry name" value="Sugar_tr"/>
    <property type="match status" value="1"/>
</dbReference>
<proteinExistence type="predicted"/>
<feature type="transmembrane region" description="Helical" evidence="5">
    <location>
        <begin position="225"/>
        <end position="247"/>
    </location>
</feature>
<comment type="subcellular location">
    <subcellularLocation>
        <location evidence="1">Membrane</location>
        <topology evidence="1">Multi-pass membrane protein</topology>
    </subcellularLocation>
</comment>